<name>A0ABR3UUY0_9PLEO</name>
<comment type="caution">
    <text evidence="2">The sequence shown here is derived from an EMBL/GenBank/DDBJ whole genome shotgun (WGS) entry which is preliminary data.</text>
</comment>
<feature type="compositionally biased region" description="Polar residues" evidence="1">
    <location>
        <begin position="41"/>
        <end position="52"/>
    </location>
</feature>
<protein>
    <submittedName>
        <fullName evidence="2">Uncharacterized protein</fullName>
    </submittedName>
</protein>
<dbReference type="GeneID" id="96080552"/>
<feature type="compositionally biased region" description="Basic and acidic residues" evidence="1">
    <location>
        <begin position="66"/>
        <end position="76"/>
    </location>
</feature>
<sequence length="208" mass="22892">MMVYKGSESFAHVPSDPPKRFDAAARRSSMPSIGGTHSALPDSSATIPTLSSDIVPPGVHTTKKRKLEDTGTDLKHGGQGKEVLPSTEPTNKAPSNWEMAYRQANVAYIKLKGKLAARDAKLLQKDAGIHQLEGQINGLKQVVNQRDQTVNDLQLEIENLKIKTVEMKTYNYCLRHLIANIPAEQRPSVSDHVLFVDKSEAYMSRASS</sequence>
<evidence type="ECO:0000313" key="2">
    <source>
        <dbReference type="EMBL" id="KAL1799888.1"/>
    </source>
</evidence>
<reference evidence="2 3" key="1">
    <citation type="submission" date="2024-09" db="EMBL/GenBank/DDBJ databases">
        <title>T2T genomes of carrot and Alternaria dauci and their utility for understanding host-pathogen interaction during carrot leaf blight disease.</title>
        <authorList>
            <person name="Liu W."/>
            <person name="Xu S."/>
            <person name="Ou C."/>
            <person name="Liu X."/>
            <person name="Zhuang F."/>
            <person name="Deng X.W."/>
        </authorList>
    </citation>
    <scope>NUCLEOTIDE SEQUENCE [LARGE SCALE GENOMIC DNA]</scope>
    <source>
        <strain evidence="2 3">A2016</strain>
    </source>
</reference>
<gene>
    <name evidence="2" type="ORF">ACET3X_000230</name>
</gene>
<dbReference type="RefSeq" id="XP_069310472.1">
    <property type="nucleotide sequence ID" value="XM_069447503.1"/>
</dbReference>
<proteinExistence type="predicted"/>
<evidence type="ECO:0000256" key="1">
    <source>
        <dbReference type="SAM" id="MobiDB-lite"/>
    </source>
</evidence>
<feature type="region of interest" description="Disordered" evidence="1">
    <location>
        <begin position="1"/>
        <end position="94"/>
    </location>
</feature>
<keyword evidence="3" id="KW-1185">Reference proteome</keyword>
<organism evidence="2 3">
    <name type="scientific">Alternaria dauci</name>
    <dbReference type="NCBI Taxonomy" id="48095"/>
    <lineage>
        <taxon>Eukaryota</taxon>
        <taxon>Fungi</taxon>
        <taxon>Dikarya</taxon>
        <taxon>Ascomycota</taxon>
        <taxon>Pezizomycotina</taxon>
        <taxon>Dothideomycetes</taxon>
        <taxon>Pleosporomycetidae</taxon>
        <taxon>Pleosporales</taxon>
        <taxon>Pleosporineae</taxon>
        <taxon>Pleosporaceae</taxon>
        <taxon>Alternaria</taxon>
        <taxon>Alternaria sect. Porri</taxon>
    </lineage>
</organism>
<evidence type="ECO:0000313" key="3">
    <source>
        <dbReference type="Proteomes" id="UP001578633"/>
    </source>
</evidence>
<dbReference type="Proteomes" id="UP001578633">
    <property type="component" value="Chromosome 1"/>
</dbReference>
<accession>A0ABR3UUY0</accession>
<dbReference type="EMBL" id="JBHGVX010000001">
    <property type="protein sequence ID" value="KAL1799888.1"/>
    <property type="molecule type" value="Genomic_DNA"/>
</dbReference>